<comment type="subcellular location">
    <subcellularLocation>
        <location evidence="1">Membrane</location>
        <topology evidence="1">Single-pass membrane protein</topology>
    </subcellularLocation>
</comment>
<feature type="compositionally biased region" description="Gly residues" evidence="6">
    <location>
        <begin position="228"/>
        <end position="240"/>
    </location>
</feature>
<protein>
    <recommendedName>
        <fullName evidence="7">Malectin-like domain-containing protein</fullName>
    </recommendedName>
</protein>
<evidence type="ECO:0000313" key="8">
    <source>
        <dbReference type="EMBL" id="ESQ37363.1"/>
    </source>
</evidence>
<gene>
    <name evidence="8" type="ORF">EUTSA_v10002970mg</name>
</gene>
<keyword evidence="5" id="KW-0472">Membrane</keyword>
<dbReference type="Proteomes" id="UP000030689">
    <property type="component" value="Unassembled WGS sequence"/>
</dbReference>
<evidence type="ECO:0000256" key="5">
    <source>
        <dbReference type="ARBA" id="ARBA00023136"/>
    </source>
</evidence>
<evidence type="ECO:0000256" key="3">
    <source>
        <dbReference type="ARBA" id="ARBA00022729"/>
    </source>
</evidence>
<sequence length="268" mass="28962">MFSCSVQDSGNVTTPVNTLRYFPSGQTNCYTNIQATSYDVNHLENVVITASLLHDEDKSWFPSEVIFAPASVNISVWLICTDPSKDPLISSIEVYGLDAEMYEDLVPEEGLILRQRFAFGAKKIISYPLDPYGRIWFPSLSNHPTISKLTTSAPSIDITGVSNKPPEIVMSKALSADGFSLSDETLPITGLLVYLALYFSEPQSLGRTQRRSFNVSLDNTHATKFGNGQDGGDEGGGGQSGRSNDDSEGSGGTTTRESNAVGGRDSQI</sequence>
<dbReference type="InterPro" id="IPR024788">
    <property type="entry name" value="Malectin-like_Carb-bd_dom"/>
</dbReference>
<name>V4LC56_EUTSA</name>
<dbReference type="Gramene" id="ESQ37363">
    <property type="protein sequence ID" value="ESQ37363"/>
    <property type="gene ID" value="EUTSA_v10002970mg"/>
</dbReference>
<evidence type="ECO:0000256" key="4">
    <source>
        <dbReference type="ARBA" id="ARBA00022989"/>
    </source>
</evidence>
<keyword evidence="3" id="KW-0732">Signal</keyword>
<dbReference type="KEGG" id="eus:EUTSA_v10002970mg"/>
<organism evidence="8 9">
    <name type="scientific">Eutrema salsugineum</name>
    <name type="common">Saltwater cress</name>
    <name type="synonym">Sisymbrium salsugineum</name>
    <dbReference type="NCBI Taxonomy" id="72664"/>
    <lineage>
        <taxon>Eukaryota</taxon>
        <taxon>Viridiplantae</taxon>
        <taxon>Streptophyta</taxon>
        <taxon>Embryophyta</taxon>
        <taxon>Tracheophyta</taxon>
        <taxon>Spermatophyta</taxon>
        <taxon>Magnoliopsida</taxon>
        <taxon>eudicotyledons</taxon>
        <taxon>Gunneridae</taxon>
        <taxon>Pentapetalae</taxon>
        <taxon>rosids</taxon>
        <taxon>malvids</taxon>
        <taxon>Brassicales</taxon>
        <taxon>Brassicaceae</taxon>
        <taxon>Eutremeae</taxon>
        <taxon>Eutrema</taxon>
    </lineage>
</organism>
<feature type="region of interest" description="Disordered" evidence="6">
    <location>
        <begin position="220"/>
        <end position="268"/>
    </location>
</feature>
<dbReference type="GO" id="GO:0016020">
    <property type="term" value="C:membrane"/>
    <property type="evidence" value="ECO:0007669"/>
    <property type="project" value="UniProtKB-SubCell"/>
</dbReference>
<keyword evidence="4" id="KW-1133">Transmembrane helix</keyword>
<feature type="non-terminal residue" evidence="8">
    <location>
        <position position="268"/>
    </location>
</feature>
<evidence type="ECO:0000256" key="1">
    <source>
        <dbReference type="ARBA" id="ARBA00004167"/>
    </source>
</evidence>
<evidence type="ECO:0000256" key="6">
    <source>
        <dbReference type="SAM" id="MobiDB-lite"/>
    </source>
</evidence>
<evidence type="ECO:0000256" key="2">
    <source>
        <dbReference type="ARBA" id="ARBA00022692"/>
    </source>
</evidence>
<evidence type="ECO:0000259" key="7">
    <source>
        <dbReference type="Pfam" id="PF12819"/>
    </source>
</evidence>
<dbReference type="EMBL" id="KI517609">
    <property type="protein sequence ID" value="ESQ37363.1"/>
    <property type="molecule type" value="Genomic_DNA"/>
</dbReference>
<dbReference type="STRING" id="72664.V4LC56"/>
<feature type="domain" description="Malectin-like" evidence="7">
    <location>
        <begin position="10"/>
        <end position="221"/>
    </location>
</feature>
<reference evidence="8 9" key="1">
    <citation type="journal article" date="2013" name="Front. Plant Sci.">
        <title>The Reference Genome of the Halophytic Plant Eutrema salsugineum.</title>
        <authorList>
            <person name="Yang R."/>
            <person name="Jarvis D.E."/>
            <person name="Chen H."/>
            <person name="Beilstein M.A."/>
            <person name="Grimwood J."/>
            <person name="Jenkins J."/>
            <person name="Shu S."/>
            <person name="Prochnik S."/>
            <person name="Xin M."/>
            <person name="Ma C."/>
            <person name="Schmutz J."/>
            <person name="Wing R.A."/>
            <person name="Mitchell-Olds T."/>
            <person name="Schumaker K.S."/>
            <person name="Wang X."/>
        </authorList>
    </citation>
    <scope>NUCLEOTIDE SEQUENCE [LARGE SCALE GENOMIC DNA]</scope>
</reference>
<evidence type="ECO:0000313" key="9">
    <source>
        <dbReference type="Proteomes" id="UP000030689"/>
    </source>
</evidence>
<keyword evidence="2" id="KW-0812">Transmembrane</keyword>
<dbReference type="PANTHER" id="PTHR45631:SF120">
    <property type="entry name" value="KINASE-LIKE PROTEIN-RELATED"/>
    <property type="match status" value="1"/>
</dbReference>
<dbReference type="AlphaFoldDB" id="V4LC56"/>
<dbReference type="Pfam" id="PF12819">
    <property type="entry name" value="Malectin_like"/>
    <property type="match status" value="1"/>
</dbReference>
<accession>V4LC56</accession>
<proteinExistence type="predicted"/>
<keyword evidence="9" id="KW-1185">Reference proteome</keyword>
<dbReference type="PANTHER" id="PTHR45631">
    <property type="entry name" value="OS07G0107800 PROTEIN-RELATED"/>
    <property type="match status" value="1"/>
</dbReference>